<accession>M1W6Y4</accession>
<evidence type="ECO:0000313" key="2">
    <source>
        <dbReference type="EMBL" id="CCE34931.1"/>
    </source>
</evidence>
<feature type="compositionally biased region" description="Basic and acidic residues" evidence="1">
    <location>
        <begin position="31"/>
        <end position="49"/>
    </location>
</feature>
<protein>
    <submittedName>
        <fullName evidence="2">Uncharacterized protein</fullName>
    </submittedName>
</protein>
<name>M1W6Y4_CLAP2</name>
<keyword evidence="3" id="KW-1185">Reference proteome</keyword>
<evidence type="ECO:0000313" key="3">
    <source>
        <dbReference type="Proteomes" id="UP000016801"/>
    </source>
</evidence>
<feature type="region of interest" description="Disordered" evidence="1">
    <location>
        <begin position="1"/>
        <end position="101"/>
    </location>
</feature>
<dbReference type="AlphaFoldDB" id="M1W6Y4"/>
<reference evidence="2 3" key="1">
    <citation type="journal article" date="2013" name="PLoS Genet.">
        <title>Plant-symbiotic fungi as chemical engineers: Multi-genome analysis of the Clavicipitaceae reveals dynamics of alkaloid loci.</title>
        <authorList>
            <person name="Schardl C.L."/>
            <person name="Young C.A."/>
            <person name="Hesse U."/>
            <person name="Amyotte S.G."/>
            <person name="Andreeva K."/>
            <person name="Calie P.J."/>
            <person name="Fleetwood D.J."/>
            <person name="Haws D.C."/>
            <person name="Moore N."/>
            <person name="Oeser B."/>
            <person name="Panaccione D.G."/>
            <person name="Schweri K.K."/>
            <person name="Voisey C.R."/>
            <person name="Farman M.L."/>
            <person name="Jaromczyk J.W."/>
            <person name="Roe B.A."/>
            <person name="O'Sullivan D.M."/>
            <person name="Scott B."/>
            <person name="Tudzynski P."/>
            <person name="An Z."/>
            <person name="Arnaoudova E.G."/>
            <person name="Bullock C.T."/>
            <person name="Charlton N.D."/>
            <person name="Chen L."/>
            <person name="Cox M."/>
            <person name="Dinkins R.D."/>
            <person name="Florea S."/>
            <person name="Glenn A.E."/>
            <person name="Gordon A."/>
            <person name="Gueldener U."/>
            <person name="Harris D.R."/>
            <person name="Hollin W."/>
            <person name="Jaromczyk J."/>
            <person name="Johnson R.D."/>
            <person name="Khan A.K."/>
            <person name="Leistner E."/>
            <person name="Leuchtmann A."/>
            <person name="Li C."/>
            <person name="Liu J."/>
            <person name="Liu J."/>
            <person name="Liu M."/>
            <person name="Mace W."/>
            <person name="Machado C."/>
            <person name="Nagabhyru P."/>
            <person name="Pan J."/>
            <person name="Schmid J."/>
            <person name="Sugawara K."/>
            <person name="Steiner U."/>
            <person name="Takach J.E."/>
            <person name="Tanaka E."/>
            <person name="Webb J.S."/>
            <person name="Wilson E.V."/>
            <person name="Wiseman J.L."/>
            <person name="Yoshida R."/>
            <person name="Zeng Z."/>
        </authorList>
    </citation>
    <scope>NUCLEOTIDE SEQUENCE [LARGE SCALE GENOMIC DNA]</scope>
    <source>
        <strain evidence="2 3">20.1</strain>
    </source>
</reference>
<dbReference type="Proteomes" id="UP000016801">
    <property type="component" value="Unassembled WGS sequence"/>
</dbReference>
<comment type="caution">
    <text evidence="2">The sequence shown here is derived from an EMBL/GenBank/DDBJ whole genome shotgun (WGS) entry which is preliminary data.</text>
</comment>
<dbReference type="VEuPathDB" id="FungiDB:CPUR_08870"/>
<dbReference type="EMBL" id="CAGA01000179">
    <property type="protein sequence ID" value="CCE34931.1"/>
    <property type="molecule type" value="Genomic_DNA"/>
</dbReference>
<dbReference type="HOGENOM" id="CLU_2291398_0_0_1"/>
<organism evidence="2 3">
    <name type="scientific">Claviceps purpurea (strain 20.1)</name>
    <name type="common">Ergot fungus</name>
    <name type="synonym">Sphacelia segetum</name>
    <dbReference type="NCBI Taxonomy" id="1111077"/>
    <lineage>
        <taxon>Eukaryota</taxon>
        <taxon>Fungi</taxon>
        <taxon>Dikarya</taxon>
        <taxon>Ascomycota</taxon>
        <taxon>Pezizomycotina</taxon>
        <taxon>Sordariomycetes</taxon>
        <taxon>Hypocreomycetidae</taxon>
        <taxon>Hypocreales</taxon>
        <taxon>Clavicipitaceae</taxon>
        <taxon>Claviceps</taxon>
    </lineage>
</organism>
<proteinExistence type="predicted"/>
<sequence>MSTAHHHSENSPPTVPSPDVPEQFAQDTGDDNVRATDKSKNNDDRRIERTCSPSETIHRRRQRPRLNNNDRRIERTCSPSETIQGLGDDNAPTDPGDTSCH</sequence>
<evidence type="ECO:0000256" key="1">
    <source>
        <dbReference type="SAM" id="MobiDB-lite"/>
    </source>
</evidence>
<gene>
    <name evidence="2" type="ORF">CPUR_08870</name>
</gene>